<keyword evidence="2" id="KW-1133">Transmembrane helix</keyword>
<organism evidence="3 4">
    <name type="scientific">Brachybacterium nesterenkovii</name>
    <dbReference type="NCBI Taxonomy" id="47847"/>
    <lineage>
        <taxon>Bacteria</taxon>
        <taxon>Bacillati</taxon>
        <taxon>Actinomycetota</taxon>
        <taxon>Actinomycetes</taxon>
        <taxon>Micrococcales</taxon>
        <taxon>Dermabacteraceae</taxon>
        <taxon>Brachybacterium</taxon>
    </lineage>
</organism>
<evidence type="ECO:0000256" key="2">
    <source>
        <dbReference type="SAM" id="Phobius"/>
    </source>
</evidence>
<feature type="compositionally biased region" description="Basic and acidic residues" evidence="1">
    <location>
        <begin position="218"/>
        <end position="239"/>
    </location>
</feature>
<feature type="compositionally biased region" description="Acidic residues" evidence="1">
    <location>
        <begin position="240"/>
        <end position="254"/>
    </location>
</feature>
<protein>
    <submittedName>
        <fullName evidence="3">MNN4 protein</fullName>
    </submittedName>
</protein>
<evidence type="ECO:0000313" key="3">
    <source>
        <dbReference type="EMBL" id="SLM93949.1"/>
    </source>
</evidence>
<name>A0A1X6X4S8_9MICO</name>
<feature type="compositionally biased region" description="Gly residues" evidence="1">
    <location>
        <begin position="188"/>
        <end position="205"/>
    </location>
</feature>
<dbReference type="Proteomes" id="UP000195981">
    <property type="component" value="Unassembled WGS sequence"/>
</dbReference>
<dbReference type="AlphaFoldDB" id="A0A1X6X4S8"/>
<feature type="region of interest" description="Disordered" evidence="1">
    <location>
        <begin position="1"/>
        <end position="31"/>
    </location>
</feature>
<dbReference type="EMBL" id="FWFG01000093">
    <property type="protein sequence ID" value="SLM93949.1"/>
    <property type="molecule type" value="Genomic_DNA"/>
</dbReference>
<feature type="transmembrane region" description="Helical" evidence="2">
    <location>
        <begin position="49"/>
        <end position="69"/>
    </location>
</feature>
<evidence type="ECO:0000256" key="1">
    <source>
        <dbReference type="SAM" id="MobiDB-lite"/>
    </source>
</evidence>
<sequence length="313" mass="33600">MSTAPPAPAPEGAVRPVMPEAPDPLVQDEPKRPRDFGIDVARLRRLRRIVFAILALPILILSLLIVRFVSMPLTQAWHDGAYDEKDYATAADRLGPVDTINWFEPYLPHLTRGTDLLQQGQDAAAEKELRVALETWQEGRDLNRPAHAECKILNNLAISIERQADQIADPGERGDRLYESEQLLAPCAGGGGGGDGGGDGEGQGAGNEDEGTTGGNGERIEDKRKEADEQAGKEPREGDQPSEDPPVDPSEDPSNDPKHEDPSGSEPPEEAPTQGDSTDDAKQDELKERNESANGGSGEESEGGASQAPAKPW</sequence>
<feature type="compositionally biased region" description="Basic and acidic residues" evidence="1">
    <location>
        <begin position="279"/>
        <end position="291"/>
    </location>
</feature>
<evidence type="ECO:0000313" key="4">
    <source>
        <dbReference type="Proteomes" id="UP000195981"/>
    </source>
</evidence>
<keyword evidence="4" id="KW-1185">Reference proteome</keyword>
<keyword evidence="2" id="KW-0812">Transmembrane</keyword>
<dbReference type="RefSeq" id="WP_159458052.1">
    <property type="nucleotide sequence ID" value="NZ_FWFG01000093.1"/>
</dbReference>
<gene>
    <name evidence="3" type="ORF">FM110_10695</name>
</gene>
<feature type="region of interest" description="Disordered" evidence="1">
    <location>
        <begin position="184"/>
        <end position="313"/>
    </location>
</feature>
<dbReference type="OrthoDB" id="4792287at2"/>
<proteinExistence type="predicted"/>
<keyword evidence="2" id="KW-0472">Membrane</keyword>
<accession>A0A1X6X4S8</accession>
<reference evidence="3 4" key="1">
    <citation type="submission" date="2017-02" db="EMBL/GenBank/DDBJ databases">
        <authorList>
            <person name="Peterson S.W."/>
        </authorList>
    </citation>
    <scope>NUCLEOTIDE SEQUENCE [LARGE SCALE GENOMIC DNA]</scope>
    <source>
        <strain evidence="3 4">CIP104813</strain>
    </source>
</reference>